<evidence type="ECO:0000256" key="3">
    <source>
        <dbReference type="ARBA" id="ARBA00023125"/>
    </source>
</evidence>
<dbReference type="InterPro" id="IPR036390">
    <property type="entry name" value="WH_DNA-bd_sf"/>
</dbReference>
<keyword evidence="6" id="KW-1185">Reference proteome</keyword>
<evidence type="ECO:0000313" key="6">
    <source>
        <dbReference type="Proteomes" id="UP000232693"/>
    </source>
</evidence>
<dbReference type="Gene3D" id="1.10.10.10">
    <property type="entry name" value="Winged helix-like DNA-binding domain superfamily/Winged helix DNA-binding domain"/>
    <property type="match status" value="1"/>
</dbReference>
<dbReference type="InterPro" id="IPR011991">
    <property type="entry name" value="ArsR-like_HTH"/>
</dbReference>
<accession>A0A2K9AL60</accession>
<dbReference type="Pfam" id="PF03965">
    <property type="entry name" value="Penicillinase_R"/>
    <property type="match status" value="1"/>
</dbReference>
<dbReference type="KEGG" id="kpd:CW740_03565"/>
<dbReference type="AlphaFoldDB" id="A0A2K9AL60"/>
<keyword evidence="3" id="KW-0238">DNA-binding</keyword>
<evidence type="ECO:0000256" key="4">
    <source>
        <dbReference type="ARBA" id="ARBA00023163"/>
    </source>
</evidence>
<evidence type="ECO:0000256" key="1">
    <source>
        <dbReference type="ARBA" id="ARBA00011046"/>
    </source>
</evidence>
<organism evidence="5 6">
    <name type="scientific">Kangiella profundi</name>
    <dbReference type="NCBI Taxonomy" id="1561924"/>
    <lineage>
        <taxon>Bacteria</taxon>
        <taxon>Pseudomonadati</taxon>
        <taxon>Pseudomonadota</taxon>
        <taxon>Gammaproteobacteria</taxon>
        <taxon>Kangiellales</taxon>
        <taxon>Kangiellaceae</taxon>
        <taxon>Kangiella</taxon>
    </lineage>
</organism>
<dbReference type="GO" id="GO:0003677">
    <property type="term" value="F:DNA binding"/>
    <property type="evidence" value="ECO:0007669"/>
    <property type="project" value="UniProtKB-KW"/>
</dbReference>
<dbReference type="Gene3D" id="1.10.4040.10">
    <property type="entry name" value="Penicillinase repressor domain"/>
    <property type="match status" value="1"/>
</dbReference>
<dbReference type="OrthoDB" id="279010at2"/>
<protein>
    <submittedName>
        <fullName evidence="5">CopY family transcriptional repressor</fullName>
    </submittedName>
</protein>
<reference evidence="5 6" key="1">
    <citation type="submission" date="2017-12" db="EMBL/GenBank/DDBJ databases">
        <title>Kangiella profundi FT102 completed genome.</title>
        <authorList>
            <person name="Xu J."/>
            <person name="Wang J."/>
            <person name="Lu Y."/>
        </authorList>
    </citation>
    <scope>NUCLEOTIDE SEQUENCE [LARGE SCALE GENOMIC DNA]</scope>
    <source>
        <strain evidence="5 6">FT102</strain>
    </source>
</reference>
<dbReference type="RefSeq" id="WP_106646244.1">
    <property type="nucleotide sequence ID" value="NZ_BMGO01000002.1"/>
</dbReference>
<keyword evidence="4" id="KW-0804">Transcription</keyword>
<gene>
    <name evidence="5" type="ORF">CW740_03565</name>
</gene>
<dbReference type="SUPFAM" id="SSF46785">
    <property type="entry name" value="Winged helix' DNA-binding domain"/>
    <property type="match status" value="1"/>
</dbReference>
<dbReference type="Proteomes" id="UP000232693">
    <property type="component" value="Chromosome"/>
</dbReference>
<dbReference type="InterPro" id="IPR005650">
    <property type="entry name" value="BlaI_family"/>
</dbReference>
<dbReference type="EMBL" id="CP025120">
    <property type="protein sequence ID" value="AUD78372.1"/>
    <property type="molecule type" value="Genomic_DNA"/>
</dbReference>
<keyword evidence="2" id="KW-0805">Transcription regulation</keyword>
<sequence length="129" mass="14958">MSQSMSIRVSEAEKNVMDILWQESPLTSTEVVERLQTQDWSEKTVKTFLNRLVKKGVVTFQKDGRRYLYSPAIERDEFLADESESFLDKVFKGNIKELLATFVDNKQLSKDELDYLKGLLADKESKDVE</sequence>
<dbReference type="InterPro" id="IPR036388">
    <property type="entry name" value="WH-like_DNA-bd_sf"/>
</dbReference>
<comment type="similarity">
    <text evidence="1">Belongs to the BlaI transcriptional regulatory family.</text>
</comment>
<dbReference type="GO" id="GO:0045892">
    <property type="term" value="P:negative regulation of DNA-templated transcription"/>
    <property type="evidence" value="ECO:0007669"/>
    <property type="project" value="InterPro"/>
</dbReference>
<evidence type="ECO:0000313" key="5">
    <source>
        <dbReference type="EMBL" id="AUD78372.1"/>
    </source>
</evidence>
<proteinExistence type="inferred from homology"/>
<name>A0A2K9AL60_9GAMM</name>
<dbReference type="CDD" id="cd00090">
    <property type="entry name" value="HTH_ARSR"/>
    <property type="match status" value="1"/>
</dbReference>
<evidence type="ECO:0000256" key="2">
    <source>
        <dbReference type="ARBA" id="ARBA00023015"/>
    </source>
</evidence>
<dbReference type="PIRSF" id="PIRSF019455">
    <property type="entry name" value="CopR_AtkY"/>
    <property type="match status" value="1"/>
</dbReference>